<dbReference type="OrthoDB" id="4417507at2759"/>
<dbReference type="AlphaFoldDB" id="A0A1S9DRX8"/>
<dbReference type="eggNOG" id="ENOG502TCSM">
    <property type="taxonomic scope" value="Eukaryota"/>
</dbReference>
<organism evidence="1 2">
    <name type="scientific">Aspergillus oryzae</name>
    <name type="common">Yellow koji mold</name>
    <dbReference type="NCBI Taxonomy" id="5062"/>
    <lineage>
        <taxon>Eukaryota</taxon>
        <taxon>Fungi</taxon>
        <taxon>Dikarya</taxon>
        <taxon>Ascomycota</taxon>
        <taxon>Pezizomycotina</taxon>
        <taxon>Eurotiomycetes</taxon>
        <taxon>Eurotiomycetidae</taxon>
        <taxon>Eurotiales</taxon>
        <taxon>Aspergillaceae</taxon>
        <taxon>Aspergillus</taxon>
        <taxon>Aspergillus subgen. Circumdati</taxon>
    </lineage>
</organism>
<dbReference type="VEuPathDB" id="FungiDB:AO090102000458"/>
<protein>
    <submittedName>
        <fullName evidence="1">Uncharacterized protein</fullName>
    </submittedName>
</protein>
<evidence type="ECO:0000313" key="1">
    <source>
        <dbReference type="EMBL" id="OOO11832.1"/>
    </source>
</evidence>
<accession>A0A1S9DRX8</accession>
<proteinExistence type="predicted"/>
<name>A0A1S9DRX8_ASPOZ</name>
<gene>
    <name evidence="1" type="ORF">OAory_01083020</name>
</gene>
<evidence type="ECO:0000313" key="2">
    <source>
        <dbReference type="Proteomes" id="UP000190312"/>
    </source>
</evidence>
<comment type="caution">
    <text evidence="1">The sequence shown here is derived from an EMBL/GenBank/DDBJ whole genome shotgun (WGS) entry which is preliminary data.</text>
</comment>
<dbReference type="EMBL" id="MKZY01000003">
    <property type="protein sequence ID" value="OOO11832.1"/>
    <property type="molecule type" value="Genomic_DNA"/>
</dbReference>
<sequence>MSIEVKSLNGQWVGVYTFDNGNGATNGESEFFLSFDSDPNGRTLARINGQGFDDAGSFTIVGTLDSKNLINLRKNYSSHGWTYSGKLDRALSVLHGSWGDIRNGPKGFFAFQQVGDEDVVSAGERTWRINGRWKGTYSAAREDTRWPCEFELTASPGKKEEQMAIVGKGVDNAGAYWIKGMVLSAHQVIFVKQYAGHSWIYRGELDEDGSVMEGDWEGKGDQGTFTFTH</sequence>
<reference evidence="1 2" key="1">
    <citation type="submission" date="2016-10" db="EMBL/GenBank/DDBJ databases">
        <title>Genome sequencing of Aspergillus oryzae BCC7051.</title>
        <authorList>
            <person name="Thammarongtham C."/>
            <person name="Vorapreeda T."/>
            <person name="Nookaew I."/>
            <person name="Srisuk T."/>
            <person name="Land M."/>
            <person name="Jeennor S."/>
            <person name="Laoteng K."/>
        </authorList>
    </citation>
    <scope>NUCLEOTIDE SEQUENCE [LARGE SCALE GENOMIC DNA]</scope>
    <source>
        <strain evidence="1 2">BCC7051</strain>
    </source>
</reference>
<dbReference type="Proteomes" id="UP000190312">
    <property type="component" value="Unassembled WGS sequence"/>
</dbReference>